<protein>
    <submittedName>
        <fullName evidence="2">ATPase AAA</fullName>
    </submittedName>
</protein>
<sequence length="325" mass="38815">MDVEQILSIERPILVAQTHPVETYEYIIDTLTIVNLYNTIEKWIMNKLPGAIIYGDPRLGKTYAVKYLKRLFTLDDQIKLPIFSFNCRAMQRPNENAFFSYLLKDLEHELHEKGNAIQKRNRVFQYLLSSGLNSRRKQVLLFIDDAQRLNTIEYEWLMDIFNDLDKYDIKLTSILIGQSDLKLKRNSMTETKQRQIIGRFMVHQYQFTGIISKDYLAYLLMGYDEATEYPVNSKWSYTRYYFPLGFSKGKRLVRSVDDIWTVFEEVHQKMRKNVQIEIPMYYMTNIINDVFRTYGSDGENLEWITIRHWREIIINSSYQDFIESI</sequence>
<dbReference type="EMBL" id="CP026095">
    <property type="protein sequence ID" value="AZV43021.1"/>
    <property type="molecule type" value="Genomic_DNA"/>
</dbReference>
<accession>A0A3T0KS22</accession>
<evidence type="ECO:0000259" key="1">
    <source>
        <dbReference type="Pfam" id="PF13401"/>
    </source>
</evidence>
<dbReference type="OrthoDB" id="8903747at2"/>
<dbReference type="InterPro" id="IPR049945">
    <property type="entry name" value="AAA_22"/>
</dbReference>
<organism evidence="2 3">
    <name type="scientific">Peribacillus asahii</name>
    <dbReference type="NCBI Taxonomy" id="228899"/>
    <lineage>
        <taxon>Bacteria</taxon>
        <taxon>Bacillati</taxon>
        <taxon>Bacillota</taxon>
        <taxon>Bacilli</taxon>
        <taxon>Bacillales</taxon>
        <taxon>Bacillaceae</taxon>
        <taxon>Peribacillus</taxon>
    </lineage>
</organism>
<evidence type="ECO:0000313" key="3">
    <source>
        <dbReference type="Proteomes" id="UP000283095"/>
    </source>
</evidence>
<dbReference type="Gene3D" id="3.40.50.300">
    <property type="entry name" value="P-loop containing nucleotide triphosphate hydrolases"/>
    <property type="match status" value="1"/>
</dbReference>
<dbReference type="GO" id="GO:0016887">
    <property type="term" value="F:ATP hydrolysis activity"/>
    <property type="evidence" value="ECO:0007669"/>
    <property type="project" value="InterPro"/>
</dbReference>
<dbReference type="RefSeq" id="WP_127760354.1">
    <property type="nucleotide sequence ID" value="NZ_CP026095.1"/>
</dbReference>
<evidence type="ECO:0000313" key="2">
    <source>
        <dbReference type="EMBL" id="AZV43021.1"/>
    </source>
</evidence>
<proteinExistence type="predicted"/>
<dbReference type="InterPro" id="IPR027417">
    <property type="entry name" value="P-loop_NTPase"/>
</dbReference>
<feature type="domain" description="ORC1/DEAH AAA+ ATPase" evidence="1">
    <location>
        <begin position="52"/>
        <end position="181"/>
    </location>
</feature>
<dbReference type="AlphaFoldDB" id="A0A3T0KS22"/>
<dbReference type="KEGG" id="pasa:BAOM_2412"/>
<dbReference type="Pfam" id="PF13401">
    <property type="entry name" value="AAA_22"/>
    <property type="match status" value="1"/>
</dbReference>
<reference evidence="2 3" key="1">
    <citation type="submission" date="2018-01" db="EMBL/GenBank/DDBJ databases">
        <title>Bacillus asahii Genome sequencing and assembly.</title>
        <authorList>
            <person name="Jiang H."/>
            <person name="Feng Y."/>
            <person name="Zhao F."/>
            <person name="Lin X."/>
        </authorList>
    </citation>
    <scope>NUCLEOTIDE SEQUENCE [LARGE SCALE GENOMIC DNA]</scope>
    <source>
        <strain evidence="2 3">OM18</strain>
    </source>
</reference>
<gene>
    <name evidence="2" type="ORF">BAOM_2412</name>
</gene>
<name>A0A3T0KS22_9BACI</name>
<dbReference type="Proteomes" id="UP000283095">
    <property type="component" value="Chromosome"/>
</dbReference>
<dbReference type="SUPFAM" id="SSF52540">
    <property type="entry name" value="P-loop containing nucleoside triphosphate hydrolases"/>
    <property type="match status" value="1"/>
</dbReference>